<keyword evidence="1" id="KW-0175">Coiled coil</keyword>
<dbReference type="RefSeq" id="XP_072848934.1">
    <property type="nucleotide sequence ID" value="XM_072992833.1"/>
</dbReference>
<dbReference type="Proteomes" id="UP001652642">
    <property type="component" value="Chromosome 2"/>
</dbReference>
<feature type="region of interest" description="Disordered" evidence="2">
    <location>
        <begin position="2168"/>
        <end position="2195"/>
    </location>
</feature>
<protein>
    <submittedName>
        <fullName evidence="4">Ciliogenesis and planar polarity effector 1 isoform X5</fullName>
    </submittedName>
</protein>
<dbReference type="InterPro" id="IPR028236">
    <property type="entry name" value="CPLANE1"/>
</dbReference>
<evidence type="ECO:0000313" key="3">
    <source>
        <dbReference type="Proteomes" id="UP001652642"/>
    </source>
</evidence>
<reference evidence="4" key="2">
    <citation type="submission" date="2025-08" db="UniProtKB">
        <authorList>
            <consortium name="RefSeq"/>
        </authorList>
    </citation>
    <scope>IDENTIFICATION</scope>
</reference>
<reference evidence="3" key="1">
    <citation type="submission" date="2025-05" db="UniProtKB">
        <authorList>
            <consortium name="RefSeq"/>
        </authorList>
    </citation>
    <scope>NUCLEOTIDE SEQUENCE [LARGE SCALE GENOMIC DNA]</scope>
</reference>
<proteinExistence type="predicted"/>
<feature type="compositionally biased region" description="Basic residues" evidence="2">
    <location>
        <begin position="2175"/>
        <end position="2185"/>
    </location>
</feature>
<dbReference type="GeneID" id="110080062"/>
<evidence type="ECO:0000313" key="4">
    <source>
        <dbReference type="RefSeq" id="XP_072848934.1"/>
    </source>
</evidence>
<feature type="region of interest" description="Disordered" evidence="2">
    <location>
        <begin position="2299"/>
        <end position="2339"/>
    </location>
</feature>
<keyword evidence="3" id="KW-1185">Reference proteome</keyword>
<feature type="region of interest" description="Disordered" evidence="2">
    <location>
        <begin position="2826"/>
        <end position="2883"/>
    </location>
</feature>
<dbReference type="PANTHER" id="PTHR14492">
    <property type="entry name" value="JBTS17"/>
    <property type="match status" value="1"/>
</dbReference>
<organism evidence="3 4">
    <name type="scientific">Pogona vitticeps</name>
    <name type="common">central bearded dragon</name>
    <dbReference type="NCBI Taxonomy" id="103695"/>
    <lineage>
        <taxon>Eukaryota</taxon>
        <taxon>Metazoa</taxon>
        <taxon>Chordata</taxon>
        <taxon>Craniata</taxon>
        <taxon>Vertebrata</taxon>
        <taxon>Euteleostomi</taxon>
        <taxon>Lepidosauria</taxon>
        <taxon>Squamata</taxon>
        <taxon>Bifurcata</taxon>
        <taxon>Unidentata</taxon>
        <taxon>Episquamata</taxon>
        <taxon>Toxicofera</taxon>
        <taxon>Iguania</taxon>
        <taxon>Acrodonta</taxon>
        <taxon>Agamidae</taxon>
        <taxon>Amphibolurinae</taxon>
        <taxon>Pogona</taxon>
    </lineage>
</organism>
<feature type="compositionally biased region" description="Polar residues" evidence="2">
    <location>
        <begin position="2312"/>
        <end position="2325"/>
    </location>
</feature>
<dbReference type="PANTHER" id="PTHR14492:SF4">
    <property type="entry name" value="CILIOGENESIS AND PLANAR POLARITY EFFECTOR 1"/>
    <property type="match status" value="1"/>
</dbReference>
<accession>A0ABM5FU72</accession>
<feature type="region of interest" description="Disordered" evidence="2">
    <location>
        <begin position="1871"/>
        <end position="1898"/>
    </location>
</feature>
<evidence type="ECO:0000256" key="1">
    <source>
        <dbReference type="SAM" id="Coils"/>
    </source>
</evidence>
<feature type="coiled-coil region" evidence="1">
    <location>
        <begin position="2476"/>
        <end position="2510"/>
    </location>
</feature>
<feature type="compositionally biased region" description="Polar residues" evidence="2">
    <location>
        <begin position="2835"/>
        <end position="2872"/>
    </location>
</feature>
<sequence length="2946" mass="330620">MMMEIKLEVLASTCIKQNKPWPRITWLGQEKEAVYLLDEKNINEINLFSGKTKKKIPQLCHLLKNVILLTTSRNGAWLAGILKTGELFLWNKDQDTIKIVPLADEVKKVVMATQEYSRRFHLYVSGDGNKALVTTPTVCVFLWENMECQSSPSKNPVAGQWSQIIPEASILLPSVEEKEIAMSADFIKTEMLGDICLCSFAFYSDENLMLIFLEIRWQENALTNARIHWAQQQCCLTGLAPPCEPVKSRGALLTAFSHDGLTLAVAVNQKDLQTSQILFMNTTNFVTVTGSLKGCGAKNHKISSKLVRSYWIADMTWTTDSLFLACMLKRGSLILMTCLGELLTLVTFGCSVEFGPAEFIPLHPLIMYRSQNSLLQDLNHCHDSSASEGDLMRQRFSITSHPSLPYLITSDGYIVTVLRFSDGFSPSAYMRSLLLDSAQRLEKLRHNLITSKSKEKRLPLQPLSSLRANLLQQHLKQNCSFSTIPKFLQEEKRAAEVNGESTCIQDYSDDSDDDKMFQTHSFIWGSPKAAVSSCDEGRLEFASMFDTIHAVDCPREKDDTSLELNCIQKNLIAAWRVGISSSIQERDKLLSYTIRCITHFFNILQFTKLNFVHLNNAFGNRPWMQCVLKCFQQFLTVLSWESKHRHTLGHLMKLTLQTLKLMLAEQQDGMFSSSLLGGFSLLKIVSHYLNGKNIPQYATFSTLLNINNVELDSITTPLFCSVDCNSHQSFCALDSIQKASATVNLTKNSENRLIVMWRLLYKHVLWYWAELNKKAQNSSKAIKEKLLANEGPLTGALATHIQAVLQSSGEKLEQTFRLNSVSGEEQFLVGSYQESVDAWERALQEAKAKGGKRMPFLQTRYYLAMLYCHLYHYGLTEAQGLCDRLVSELLRRTQISVRDRDDESEAGWITNNVSTEAALAVVQCLARFMAAYFTNEPLYVLPPHRVDILPPLHIRPDRCSRVIPLEHSVVTDAVRNQGLSGVWTVEYALDLLLVGGLIPEAVWLTHKLGDWKMAVSVGVAFNLYCQSNNRFSRSETVELCLPPHLTPTHIFQEKLQSFLGQAVNNGTSNQGDKSRYKQLTDPVEEESACVLFNSVEEILKAAVMAEADIVSETFLLLVNFAKELSRKLNGLVPDTLYLPAPPLYCPQPALANEEEHTDLSLTMERNCRQKVSRVIQRILLLFRAAHCSLPAAQWYIVQLKRARKIMQKIRKKVALPSLSTLPENLLNYSKDGSMFSKPTSSGDHKLDYVSCKTIASFRDLCALCWMLHVRDMLSDSCRRYQTAREKMEHQKECKRTEFDACIVECSLTALEWASRMLPFAHFMNIEELVQDIILSLIGELPPIRKVAEILVKAFPNPEDVRVPLRDKYSALQRRLQHCIVKGPSSEEMMAVVIQAVHKVNVKTLKCVIRNIGSYEKNIWEPPDEETQDPGACCYDKLSLGTSLSRSTISDLGNSQIYNDAETAESLSEALLVEETKKHIRTQMEENNKEIHHEELIRCNKTAEKLEDFSVKERRNKKENTKDITNQHVLPLKLHDGSASVCSSTLESKIEDSFMDTSCSPSAGISVGIPDSHVLGKPSENAPGILQEKQHEKKESDLKGHFVTHDRMIGGTDCDVGLKKEMGEFTPSKVEVTSENEDYCEDPFAVSRSPTISVSITSVQQKKEHQSLADVQCPQEDVFVKTLEGTATKLESPPCKAIPSNVPCSVCPEMKTESTSKEITVSDNQPSFTVVSSALSSDPSGPKNEEMGAREPASQPTAQPLNISDAVREMLQDEMFKLVQLQQINFMSLMQVVGASFANLPNISQQMQQSQPFQLERSQTPNIAGTDVARSPPRHPADGFLKAQMASLENSSHVHSKNINPQGKDNLLDQQSYNGYVLNPPQTNDSSGLPENQSNEKNQIPPFQSLLHQIPARPLPLLSACLKDEKKPKLIPLAKPLNTADGLPLLKLKPQCEFQLLNVCPVTPPRAFIGPQPQRKECWGAQASFVKNPQSETTAHLNLNNYDHRAIKQAQEQTSNQVEILSKETSKQDHLDRYGKTEDISLHHFQAHLRGEKSLADNETLLQKTYEHFTPFPLLYLKPWSQSKRPSELITVKCLGKDKDFKEPCGRTALPLLYANLSPPIKFQTPKLIPLQNLIVFEQSRHIAQAPQTGHKDHPEQIQLLKADLKSLEARQDRNSKKRQKRRTERRIREKKEREKTAVTFQQDDAVDTVKQTKDNGVAFNYSFSDGDSLLNQDAVNVAELHYLASVRKRVAELQDASTNTETVLTSHQDIQTLSEDIIYETGINQPLLSVSASATGFKSHQDMQGVSEEINSEPSKNEPVTSPSASEKEPLPSGLPQTLPPDLYWNLTFPTEAAEKPLPSTSSDVVSDLIGQKYISVIDIENGGDLKNLPDVSESPPKCIPTQAVKTELPTSAKQHHTAASVTNVISPEEFEKQGNTFQTESQQVLPETGEAEIAHDPLTLCLLRKDFSINSSTELSAKKISKERLSAKLQEMDRQLLTLQNVADRMEKEFHNTKLLVETIEDIGVIADPGKDDMLFLAPGVKVTKEEHYSIHEIMENSAEGGSLECESFQAIYIDSRTPSVSPSASAATIKKSSSDINFRTEEFDESFSDPLQMTGLSGVSDIITDLIAEGGISASELGLTENQAKKISSFSGEMNKYSRKTKRDKKELQAWMKRKRKERLAEYMQTLAERRAREHSPFPLRKNMHLALSTRDFKMQQKKKEEKNKALFSEHHNHRVSEALVLMHELLSDTVELPSSDYKQMPKITSPHDFKRPHIASARSYHGSCQATRKMVAAKAGFSQTKSFSSLPSDVTQRRGQICQAPYRRMASEARSQKQWSSNKLDLQSPASHQTRKSMNQRSLPTAETATQASEESDDGAMSSWSVPDEIQQILYGSSNFNKETSQEDGCSIASLNHFDSVSESTSSILSKLDWNAVEAMVANVEEK</sequence>
<evidence type="ECO:0000256" key="2">
    <source>
        <dbReference type="SAM" id="MobiDB-lite"/>
    </source>
</evidence>
<gene>
    <name evidence="4" type="primary">CPLANE1</name>
</gene>
<name>A0ABM5FU72_9SAUR</name>
<feature type="compositionally biased region" description="Basic and acidic residues" evidence="2">
    <location>
        <begin position="2186"/>
        <end position="2195"/>
    </location>
</feature>
<dbReference type="Pfam" id="PF15392">
    <property type="entry name" value="Joubert"/>
    <property type="match status" value="1"/>
</dbReference>
<feature type="region of interest" description="Disordered" evidence="2">
    <location>
        <begin position="1731"/>
        <end position="1760"/>
    </location>
</feature>